<dbReference type="AlphaFoldDB" id="A0A0F9J7Z1"/>
<feature type="compositionally biased region" description="Basic and acidic residues" evidence="1">
    <location>
        <begin position="54"/>
        <end position="69"/>
    </location>
</feature>
<dbReference type="EMBL" id="LAZR01010683">
    <property type="protein sequence ID" value="KKM65683.1"/>
    <property type="molecule type" value="Genomic_DNA"/>
</dbReference>
<sequence>MDQRVAVLELLSVGVDVEAKAEVVLDPDTAPQYRLPVHPWLGVCPANPQVGGDVGRDDHHDAVRGDHVLDVSSTEQAGHVTASGSGRVR</sequence>
<protein>
    <submittedName>
        <fullName evidence="2">Uncharacterized protein</fullName>
    </submittedName>
</protein>
<feature type="region of interest" description="Disordered" evidence="1">
    <location>
        <begin position="49"/>
        <end position="89"/>
    </location>
</feature>
<accession>A0A0F9J7Z1</accession>
<evidence type="ECO:0000256" key="1">
    <source>
        <dbReference type="SAM" id="MobiDB-lite"/>
    </source>
</evidence>
<name>A0A0F9J7Z1_9ZZZZ</name>
<proteinExistence type="predicted"/>
<organism evidence="2">
    <name type="scientific">marine sediment metagenome</name>
    <dbReference type="NCBI Taxonomy" id="412755"/>
    <lineage>
        <taxon>unclassified sequences</taxon>
        <taxon>metagenomes</taxon>
        <taxon>ecological metagenomes</taxon>
    </lineage>
</organism>
<reference evidence="2" key="1">
    <citation type="journal article" date="2015" name="Nature">
        <title>Complex archaea that bridge the gap between prokaryotes and eukaryotes.</title>
        <authorList>
            <person name="Spang A."/>
            <person name="Saw J.H."/>
            <person name="Jorgensen S.L."/>
            <person name="Zaremba-Niedzwiedzka K."/>
            <person name="Martijn J."/>
            <person name="Lind A.E."/>
            <person name="van Eijk R."/>
            <person name="Schleper C."/>
            <person name="Guy L."/>
            <person name="Ettema T.J."/>
        </authorList>
    </citation>
    <scope>NUCLEOTIDE SEQUENCE</scope>
</reference>
<gene>
    <name evidence="2" type="ORF">LCGC14_1488740</name>
</gene>
<comment type="caution">
    <text evidence="2">The sequence shown here is derived from an EMBL/GenBank/DDBJ whole genome shotgun (WGS) entry which is preliminary data.</text>
</comment>
<evidence type="ECO:0000313" key="2">
    <source>
        <dbReference type="EMBL" id="KKM65683.1"/>
    </source>
</evidence>